<proteinExistence type="inferred from homology"/>
<dbReference type="InterPro" id="IPR017945">
    <property type="entry name" value="DHBP_synth_RibB-like_a/b_dom"/>
</dbReference>
<dbReference type="SUPFAM" id="SSF55821">
    <property type="entry name" value="YrdC/RibB"/>
    <property type="match status" value="1"/>
</dbReference>
<dbReference type="HAMAP" id="MF_00180">
    <property type="entry name" value="RibB"/>
    <property type="match status" value="1"/>
</dbReference>
<evidence type="ECO:0000256" key="11">
    <source>
        <dbReference type="HAMAP-Rule" id="MF_00180"/>
    </source>
</evidence>
<evidence type="ECO:0000256" key="5">
    <source>
        <dbReference type="ARBA" id="ARBA00005520"/>
    </source>
</evidence>
<comment type="cofactor">
    <cofactor evidence="2">
        <name>Mn(2+)</name>
        <dbReference type="ChEBI" id="CHEBI:29035"/>
    </cofactor>
</comment>
<dbReference type="NCBIfam" id="TIGR00506">
    <property type="entry name" value="ribB"/>
    <property type="match status" value="1"/>
</dbReference>
<keyword evidence="6 11" id="KW-0686">Riboflavin biosynthesis</keyword>
<keyword evidence="14" id="KW-1185">Reference proteome</keyword>
<dbReference type="GO" id="GO:0008686">
    <property type="term" value="F:3,4-dihydroxy-2-butanone-4-phosphate synthase activity"/>
    <property type="evidence" value="ECO:0007669"/>
    <property type="project" value="UniProtKB-UniRule"/>
</dbReference>
<comment type="function">
    <text evidence="3 11 12">Catalyzes the conversion of D-ribulose 5-phosphate to formate and 3,4-dihydroxy-2-butanone 4-phosphate.</text>
</comment>
<keyword evidence="8 11" id="KW-0460">Magnesium</keyword>
<reference evidence="13 14" key="1">
    <citation type="submission" date="2017-08" db="EMBL/GenBank/DDBJ databases">
        <title>Virgibacillus indicus sp. nov. and Virgibacillus profoundi sp. nov, two moderately halophilic bacteria isolated from marine sediment by using the Microfluidic Streak Plate.</title>
        <authorList>
            <person name="Xu B."/>
            <person name="Hu B."/>
            <person name="Wang J."/>
            <person name="Zhu Y."/>
            <person name="Huang L."/>
            <person name="Du W."/>
            <person name="Huang Y."/>
        </authorList>
    </citation>
    <scope>NUCLEOTIDE SEQUENCE [LARGE SCALE GENOMIC DNA]</scope>
    <source>
        <strain evidence="13 14">IO3-P2-C2</strain>
    </source>
</reference>
<dbReference type="GO" id="GO:0000287">
    <property type="term" value="F:magnesium ion binding"/>
    <property type="evidence" value="ECO:0007669"/>
    <property type="project" value="UniProtKB-UniRule"/>
</dbReference>
<dbReference type="InterPro" id="IPR000422">
    <property type="entry name" value="DHBP_synthase_RibB"/>
</dbReference>
<dbReference type="UniPathway" id="UPA00275">
    <property type="reaction ID" value="UER00399"/>
</dbReference>
<feature type="binding site" evidence="11">
    <location>
        <position position="141"/>
    </location>
    <ligand>
        <name>Mg(2+)</name>
        <dbReference type="ChEBI" id="CHEBI:18420"/>
        <label>2</label>
    </ligand>
</feature>
<feature type="binding site" evidence="11">
    <location>
        <position position="27"/>
    </location>
    <ligand>
        <name>Mg(2+)</name>
        <dbReference type="ChEBI" id="CHEBI:18420"/>
        <label>2</label>
    </ligand>
</feature>
<feature type="binding site" evidence="11">
    <location>
        <position position="31"/>
    </location>
    <ligand>
        <name>D-ribulose 5-phosphate</name>
        <dbReference type="ChEBI" id="CHEBI:58121"/>
    </ligand>
</feature>
<dbReference type="EC" id="4.1.99.12" evidence="11 12"/>
<keyword evidence="10 11" id="KW-0456">Lyase</keyword>
<dbReference type="GO" id="GO:0003935">
    <property type="term" value="F:GTP cyclohydrolase II activity"/>
    <property type="evidence" value="ECO:0007669"/>
    <property type="project" value="TreeGrafter"/>
</dbReference>
<dbReference type="OrthoDB" id="9793111at2"/>
<evidence type="ECO:0000256" key="2">
    <source>
        <dbReference type="ARBA" id="ARBA00001936"/>
    </source>
</evidence>
<comment type="cofactor">
    <cofactor evidence="11 12">
        <name>Mg(2+)</name>
        <dbReference type="ChEBI" id="CHEBI:18420"/>
    </cofactor>
    <cofactor evidence="11 12">
        <name>Mn(2+)</name>
        <dbReference type="ChEBI" id="CHEBI:29035"/>
    </cofactor>
    <text evidence="11 12">Binds 2 divalent metal cations per subunit. Magnesium or manganese.</text>
</comment>
<comment type="similarity">
    <text evidence="11 12">Belongs to the DHBP synthase family.</text>
</comment>
<evidence type="ECO:0000256" key="12">
    <source>
        <dbReference type="RuleBase" id="RU003843"/>
    </source>
</evidence>
<gene>
    <name evidence="11 13" type="primary">ribB</name>
    <name evidence="13" type="ORF">CIL03_15175</name>
</gene>
<protein>
    <recommendedName>
        <fullName evidence="11 12">3,4-dihydroxy-2-butanone 4-phosphate synthase</fullName>
        <shortName evidence="11 12">DHBP synthase</shortName>
        <ecNumber evidence="11 12">4.1.99.12</ecNumber>
    </recommendedName>
</protein>
<evidence type="ECO:0000256" key="3">
    <source>
        <dbReference type="ARBA" id="ARBA00002284"/>
    </source>
</evidence>
<evidence type="ECO:0000256" key="6">
    <source>
        <dbReference type="ARBA" id="ARBA00022619"/>
    </source>
</evidence>
<evidence type="ECO:0000256" key="10">
    <source>
        <dbReference type="ARBA" id="ARBA00023239"/>
    </source>
</evidence>
<dbReference type="PANTHER" id="PTHR21327">
    <property type="entry name" value="GTP CYCLOHYDROLASE II-RELATED"/>
    <property type="match status" value="1"/>
</dbReference>
<feature type="binding site" evidence="11">
    <location>
        <begin position="26"/>
        <end position="27"/>
    </location>
    <ligand>
        <name>D-ribulose 5-phosphate</name>
        <dbReference type="ChEBI" id="CHEBI:58121"/>
    </ligand>
</feature>
<evidence type="ECO:0000256" key="1">
    <source>
        <dbReference type="ARBA" id="ARBA00000141"/>
    </source>
</evidence>
<comment type="similarity">
    <text evidence="5">In the N-terminal section; belongs to the DHBP synthase family.</text>
</comment>
<evidence type="ECO:0000313" key="14">
    <source>
        <dbReference type="Proteomes" id="UP000216498"/>
    </source>
</evidence>
<dbReference type="PANTHER" id="PTHR21327:SF18">
    <property type="entry name" value="3,4-DIHYDROXY-2-BUTANONE 4-PHOSPHATE SYNTHASE"/>
    <property type="match status" value="1"/>
</dbReference>
<accession>A0A265N8Z6</accession>
<dbReference type="Pfam" id="PF00926">
    <property type="entry name" value="DHBP_synthase"/>
    <property type="match status" value="1"/>
</dbReference>
<dbReference type="Proteomes" id="UP000216498">
    <property type="component" value="Unassembled WGS sequence"/>
</dbReference>
<name>A0A265N8Z6_9BACI</name>
<dbReference type="AlphaFoldDB" id="A0A265N8Z6"/>
<evidence type="ECO:0000256" key="8">
    <source>
        <dbReference type="ARBA" id="ARBA00022842"/>
    </source>
</evidence>
<feature type="site" description="Essential for catalytic activity" evidence="11">
    <location>
        <position position="124"/>
    </location>
</feature>
<evidence type="ECO:0000313" key="13">
    <source>
        <dbReference type="EMBL" id="OZU87786.1"/>
    </source>
</evidence>
<dbReference type="EMBL" id="NPMS01000008">
    <property type="protein sequence ID" value="OZU87786.1"/>
    <property type="molecule type" value="Genomic_DNA"/>
</dbReference>
<feature type="binding site" evidence="11">
    <location>
        <begin position="138"/>
        <end position="142"/>
    </location>
    <ligand>
        <name>D-ribulose 5-phosphate</name>
        <dbReference type="ChEBI" id="CHEBI:58121"/>
    </ligand>
</feature>
<evidence type="ECO:0000256" key="7">
    <source>
        <dbReference type="ARBA" id="ARBA00022723"/>
    </source>
</evidence>
<feature type="binding site" evidence="11">
    <location>
        <position position="27"/>
    </location>
    <ligand>
        <name>Mg(2+)</name>
        <dbReference type="ChEBI" id="CHEBI:18420"/>
        <label>1</label>
    </ligand>
</feature>
<organism evidence="13 14">
    <name type="scientific">Virgibacillus indicus</name>
    <dbReference type="NCBI Taxonomy" id="2024554"/>
    <lineage>
        <taxon>Bacteria</taxon>
        <taxon>Bacillati</taxon>
        <taxon>Bacillota</taxon>
        <taxon>Bacilli</taxon>
        <taxon>Bacillales</taxon>
        <taxon>Bacillaceae</taxon>
        <taxon>Virgibacillus</taxon>
    </lineage>
</organism>
<dbReference type="GO" id="GO:0005829">
    <property type="term" value="C:cytosol"/>
    <property type="evidence" value="ECO:0007669"/>
    <property type="project" value="TreeGrafter"/>
</dbReference>
<evidence type="ECO:0000256" key="9">
    <source>
        <dbReference type="ARBA" id="ARBA00023211"/>
    </source>
</evidence>
<comment type="caution">
    <text evidence="13">The sequence shown here is derived from an EMBL/GenBank/DDBJ whole genome shotgun (WGS) entry which is preliminary data.</text>
</comment>
<sequence length="206" mass="22375">MFHSIKDAIKDLKIGKPIIVVDNENRENEGDLVAISEMVTPDVINFMITHGKGLVCTSIQADHAENLGLSMMTNQNTDPLGTAFTITIDHIETTTGISTAERAKTIRALSDPNANAADFKRPGHVFPLIAKEGGVLTRPGHTEASVDLAKLSGAFPSGVICEIIKDDGTMARVPDLKKMAKEFDLKLISIEALIAYQKKQENRIHS</sequence>
<dbReference type="GO" id="GO:0030145">
    <property type="term" value="F:manganese ion binding"/>
    <property type="evidence" value="ECO:0007669"/>
    <property type="project" value="UniProtKB-UniRule"/>
</dbReference>
<keyword evidence="7 11" id="KW-0479">Metal-binding</keyword>
<comment type="subunit">
    <text evidence="11 12">Homodimer.</text>
</comment>
<evidence type="ECO:0000256" key="4">
    <source>
        <dbReference type="ARBA" id="ARBA00004904"/>
    </source>
</evidence>
<dbReference type="GO" id="GO:0009231">
    <property type="term" value="P:riboflavin biosynthetic process"/>
    <property type="evidence" value="ECO:0007669"/>
    <property type="project" value="UniProtKB-UniRule"/>
</dbReference>
<feature type="site" description="Essential for catalytic activity" evidence="11">
    <location>
        <position position="162"/>
    </location>
</feature>
<dbReference type="Gene3D" id="3.90.870.10">
    <property type="entry name" value="DHBP synthase"/>
    <property type="match status" value="1"/>
</dbReference>
<comment type="catalytic activity">
    <reaction evidence="1 11 12">
        <text>D-ribulose 5-phosphate = (2S)-2-hydroxy-3-oxobutyl phosphate + formate + H(+)</text>
        <dbReference type="Rhea" id="RHEA:18457"/>
        <dbReference type="ChEBI" id="CHEBI:15378"/>
        <dbReference type="ChEBI" id="CHEBI:15740"/>
        <dbReference type="ChEBI" id="CHEBI:58121"/>
        <dbReference type="ChEBI" id="CHEBI:58830"/>
        <dbReference type="EC" id="4.1.99.12"/>
    </reaction>
</comment>
<comment type="pathway">
    <text evidence="4 11 12">Cofactor biosynthesis; riboflavin biosynthesis; 2-hydroxy-3-oxobutyl phosphate from D-ribulose 5-phosphate: step 1/1.</text>
</comment>
<keyword evidence="9 11" id="KW-0464">Manganese</keyword>
<dbReference type="FunFam" id="3.90.870.10:FF:000001">
    <property type="entry name" value="Riboflavin biosynthesis protein RibBA"/>
    <property type="match status" value="1"/>
</dbReference>